<dbReference type="Pfam" id="PF16884">
    <property type="entry name" value="ADH_N_2"/>
    <property type="match status" value="1"/>
</dbReference>
<dbReference type="AlphaFoldDB" id="D4Z275"/>
<dbReference type="GeneID" id="29273473"/>
<dbReference type="STRING" id="452662.SJA_C1-18730"/>
<dbReference type="Gene3D" id="3.90.180.10">
    <property type="entry name" value="Medium-chain alcohol dehydrogenases, catalytic domain"/>
    <property type="match status" value="1"/>
</dbReference>
<dbReference type="HOGENOM" id="CLU_026673_29_2_5"/>
<organism evidence="3 4">
    <name type="scientific">Sphingobium indicum (strain DSM 16413 / CCM 7287 / MTCC 6362 / UT26 / NBRC 101211 / UT26S)</name>
    <name type="common">Sphingobium japonicum</name>
    <dbReference type="NCBI Taxonomy" id="452662"/>
    <lineage>
        <taxon>Bacteria</taxon>
        <taxon>Pseudomonadati</taxon>
        <taxon>Pseudomonadota</taxon>
        <taxon>Alphaproteobacteria</taxon>
        <taxon>Sphingomonadales</taxon>
        <taxon>Sphingomonadaceae</taxon>
        <taxon>Sphingobium</taxon>
    </lineage>
</organism>
<dbReference type="GO" id="GO:0032440">
    <property type="term" value="F:2-alkenal reductase [NAD(P)H] activity"/>
    <property type="evidence" value="ECO:0007669"/>
    <property type="project" value="UniProtKB-EC"/>
</dbReference>
<protein>
    <submittedName>
        <fullName evidence="3">Putative 2-alkenal reductase</fullName>
        <ecNumber evidence="3">1.3.1.74</ecNumber>
    </submittedName>
</protein>
<dbReference type="RefSeq" id="WP_013040181.1">
    <property type="nucleotide sequence ID" value="NC_014006.1"/>
</dbReference>
<gene>
    <name evidence="3" type="ordered locus">SJA_C1-18730</name>
</gene>
<dbReference type="SUPFAM" id="SSF51735">
    <property type="entry name" value="NAD(P)-binding Rossmann-fold domains"/>
    <property type="match status" value="1"/>
</dbReference>
<evidence type="ECO:0000313" key="4">
    <source>
        <dbReference type="Proteomes" id="UP000007753"/>
    </source>
</evidence>
<dbReference type="Gene3D" id="3.40.50.720">
    <property type="entry name" value="NAD(P)-binding Rossmann-like Domain"/>
    <property type="match status" value="1"/>
</dbReference>
<feature type="domain" description="Enoyl reductase (ER)" evidence="2">
    <location>
        <begin position="15"/>
        <end position="328"/>
    </location>
</feature>
<evidence type="ECO:0000256" key="1">
    <source>
        <dbReference type="ARBA" id="ARBA00023002"/>
    </source>
</evidence>
<dbReference type="InterPro" id="IPR045010">
    <property type="entry name" value="MDR_fam"/>
</dbReference>
<evidence type="ECO:0000313" key="3">
    <source>
        <dbReference type="EMBL" id="BAI96707.1"/>
    </source>
</evidence>
<dbReference type="InterPro" id="IPR011032">
    <property type="entry name" value="GroES-like_sf"/>
</dbReference>
<dbReference type="eggNOG" id="COG2130">
    <property type="taxonomic scope" value="Bacteria"/>
</dbReference>
<dbReference type="FunFam" id="3.40.50.720:FF:000121">
    <property type="entry name" value="Prostaglandin reductase 2"/>
    <property type="match status" value="1"/>
</dbReference>
<dbReference type="InterPro" id="IPR041694">
    <property type="entry name" value="ADH_N_2"/>
</dbReference>
<dbReference type="Proteomes" id="UP000007753">
    <property type="component" value="Chromosome 1"/>
</dbReference>
<dbReference type="InterPro" id="IPR020843">
    <property type="entry name" value="ER"/>
</dbReference>
<keyword evidence="4" id="KW-1185">Reference proteome</keyword>
<dbReference type="KEGG" id="sjp:SJA_C1-18730"/>
<dbReference type="InterPro" id="IPR036291">
    <property type="entry name" value="NAD(P)-bd_dom_sf"/>
</dbReference>
<dbReference type="SUPFAM" id="SSF50129">
    <property type="entry name" value="GroES-like"/>
    <property type="match status" value="2"/>
</dbReference>
<reference evidence="3 4" key="1">
    <citation type="journal article" date="2010" name="J. Bacteriol.">
        <title>Complete genome sequence of the representative gamma-hexachlorocyclohexane-degrading bacterium Sphingobium japonicum UT26.</title>
        <authorList>
            <person name="Nagata Y."/>
            <person name="Ohtsubo Y."/>
            <person name="Endo R."/>
            <person name="Ichikawa N."/>
            <person name="Ankai A."/>
            <person name="Oguchi A."/>
            <person name="Fukui S."/>
            <person name="Fujita N."/>
            <person name="Tsuda M."/>
        </authorList>
    </citation>
    <scope>NUCLEOTIDE SEQUENCE [LARGE SCALE GENOMIC DNA]</scope>
    <source>
        <strain evidence="4">DSM 16413 / CCM 7287 / MTCC 6362 / UT26 / NBRC 101211 / UT26S</strain>
    </source>
</reference>
<dbReference type="EC" id="1.3.1.74" evidence="3"/>
<accession>D4Z275</accession>
<keyword evidence="1 3" id="KW-0560">Oxidoreductase</keyword>
<dbReference type="EMBL" id="AP010803">
    <property type="protein sequence ID" value="BAI96707.1"/>
    <property type="molecule type" value="Genomic_DNA"/>
</dbReference>
<proteinExistence type="predicted"/>
<evidence type="ECO:0000259" key="2">
    <source>
        <dbReference type="SMART" id="SM00829"/>
    </source>
</evidence>
<dbReference type="InterPro" id="IPR013149">
    <property type="entry name" value="ADH-like_C"/>
</dbReference>
<dbReference type="SMART" id="SM00829">
    <property type="entry name" value="PKS_ER"/>
    <property type="match status" value="1"/>
</dbReference>
<dbReference type="PANTHER" id="PTHR43205:SF7">
    <property type="entry name" value="PROSTAGLANDIN REDUCTASE 1"/>
    <property type="match status" value="1"/>
</dbReference>
<dbReference type="CDD" id="cd05288">
    <property type="entry name" value="PGDH"/>
    <property type="match status" value="1"/>
</dbReference>
<sequence length="330" mass="35003">MSQAWYLVSRPAGMPTMENFALRDVPASPLAAGEVRIANRWVSVDPYMRGRMNEGKSYVPPYALDAPMEGGAVGEVIESASSDFVPGDKVLHMGGWRDEAVLPATEVEKLPADLGVSDTAWLGMLGLPGFTAWFGLLSIASAKPGDIVFVSAAAGAVGSAVVQIAKAKGMTVIGSAGGPEKCAWVREIGADAVIDYKEEGSLVRKLRTVAPNGIDVYYDNVGGDHLDAAIALSNDHARFAICGMTSIYNGGGATQLRYAPKIIGSRIRIEGFIYSDFEARRPEFLQGMTELLKSGKITTRETIHEGLAAMPDAFIGLFSGGNTGKMLVKI</sequence>
<name>D4Z275_SPHIU</name>
<dbReference type="PANTHER" id="PTHR43205">
    <property type="entry name" value="PROSTAGLANDIN REDUCTASE"/>
    <property type="match status" value="1"/>
</dbReference>
<dbReference type="Pfam" id="PF00107">
    <property type="entry name" value="ADH_zinc_N"/>
    <property type="match status" value="1"/>
</dbReference>